<keyword evidence="2" id="KW-0282">Flagellum</keyword>
<evidence type="ECO:0000313" key="2">
    <source>
        <dbReference type="EMBL" id="MCO8278084.1"/>
    </source>
</evidence>
<evidence type="ECO:0000256" key="1">
    <source>
        <dbReference type="SAM" id="MobiDB-lite"/>
    </source>
</evidence>
<organism evidence="2 3">
    <name type="scientific">Paractinoplanes aksuensis</name>
    <dbReference type="NCBI Taxonomy" id="2939490"/>
    <lineage>
        <taxon>Bacteria</taxon>
        <taxon>Bacillati</taxon>
        <taxon>Actinomycetota</taxon>
        <taxon>Actinomycetes</taxon>
        <taxon>Micromonosporales</taxon>
        <taxon>Micromonosporaceae</taxon>
        <taxon>Paractinoplanes</taxon>
    </lineage>
</organism>
<dbReference type="EMBL" id="JAMYJR010000099">
    <property type="protein sequence ID" value="MCO8278084.1"/>
    <property type="molecule type" value="Genomic_DNA"/>
</dbReference>
<comment type="caution">
    <text evidence="2">The sequence shown here is derived from an EMBL/GenBank/DDBJ whole genome shotgun (WGS) entry which is preliminary data.</text>
</comment>
<feature type="non-terminal residue" evidence="2">
    <location>
        <position position="1"/>
    </location>
</feature>
<feature type="region of interest" description="Disordered" evidence="1">
    <location>
        <begin position="60"/>
        <end position="81"/>
    </location>
</feature>
<dbReference type="Gene3D" id="1.20.1330.10">
    <property type="entry name" value="f41 fragment of flagellin, N-terminal domain"/>
    <property type="match status" value="2"/>
</dbReference>
<proteinExistence type="predicted"/>
<keyword evidence="2" id="KW-0966">Cell projection</keyword>
<gene>
    <name evidence="2" type="ORF">M1L60_46720</name>
</gene>
<sequence>LNAELDRIGKSTAFGKQNLLDGTFGATKSTTGTAIAANGDKAAGIPTSLAGGFTFTLEKVGGSDKDPSGNSLAAGGTPPNGPITVTVGKLADDATPQDLARAVNEGLQSALKQHGFQGTEVSMSAKVDSQNNSTFKMSGAGDFSITNAGDLATAPAAADPTTGRNTGGLGMDMTTANLKDTGGNTGKFQVGANANQKIAITIGGVDSETLGTAALDLTKDPDAAIK</sequence>
<dbReference type="Proteomes" id="UP001523369">
    <property type="component" value="Unassembled WGS sequence"/>
</dbReference>
<accession>A0ABT1E4N2</accession>
<name>A0ABT1E4N2_9ACTN</name>
<evidence type="ECO:0000313" key="3">
    <source>
        <dbReference type="Proteomes" id="UP001523369"/>
    </source>
</evidence>
<keyword evidence="3" id="KW-1185">Reference proteome</keyword>
<protein>
    <submittedName>
        <fullName evidence="2">Flagellin</fullName>
    </submittedName>
</protein>
<reference evidence="2 3" key="1">
    <citation type="submission" date="2022-06" db="EMBL/GenBank/DDBJ databases">
        <title>New Species of the Genus Actinoplanes, ActinopZanes ferrugineus.</title>
        <authorList>
            <person name="Ding P."/>
        </authorList>
    </citation>
    <scope>NUCLEOTIDE SEQUENCE [LARGE SCALE GENOMIC DNA]</scope>
    <source>
        <strain evidence="2 3">TRM88003</strain>
    </source>
</reference>
<keyword evidence="2" id="KW-0969">Cilium</keyword>
<feature type="non-terminal residue" evidence="2">
    <location>
        <position position="226"/>
    </location>
</feature>
<dbReference type="SUPFAM" id="SSF64518">
    <property type="entry name" value="Phase 1 flagellin"/>
    <property type="match status" value="1"/>
</dbReference>
<dbReference type="Gene3D" id="3.30.70.2120">
    <property type="match status" value="1"/>
</dbReference>